<accession>A0A0V0IPX0</accession>
<evidence type="ECO:0000313" key="2">
    <source>
        <dbReference type="EMBL" id="JAP34639.1"/>
    </source>
</evidence>
<sequence length="336" mass="38156">MHDYLMAEDNKLWDIVLDGPFIPTTEVNDGEITKVVPKTCQQYTEADRKKIEKSYKAKKLLVCGIGAEEYNCISACELAKEIWDCLRTAHEGTEQVKESEGDMLITQYENFKMKRGDTIHDMHTKLSSITNELRSLGEPISISKQVRKVLRILPKSWESKVDAITEAKDLKVLIMDGLIGNLKTHEMNRNQNISKKEAKKNKSLVLKDGLFAFMAKSDDEDNEDKVTLLDIKQNLNTYSVRRLRNLANVLIDSVIELTTEKDSMNISLDILSEEKTVTTAHMSFIEEQLTVLEAENLELKNQLSLMIEKSGKRKGEVTSLQTELEASLNTAETQLL</sequence>
<dbReference type="Pfam" id="PF14223">
    <property type="entry name" value="Retrotran_gag_2"/>
    <property type="match status" value="1"/>
</dbReference>
<feature type="coiled-coil region" evidence="1">
    <location>
        <begin position="282"/>
        <end position="309"/>
    </location>
</feature>
<dbReference type="AlphaFoldDB" id="A0A0V0IPX0"/>
<protein>
    <submittedName>
        <fullName evidence="2">Putative ovule protein</fullName>
    </submittedName>
</protein>
<dbReference type="PANTHER" id="PTHR34676">
    <property type="entry name" value="DUF4219 DOMAIN-CONTAINING PROTEIN-RELATED"/>
    <property type="match status" value="1"/>
</dbReference>
<dbReference type="EMBL" id="GEDG01003771">
    <property type="protein sequence ID" value="JAP34639.1"/>
    <property type="molecule type" value="Transcribed_RNA"/>
</dbReference>
<proteinExistence type="predicted"/>
<reference evidence="2" key="1">
    <citation type="submission" date="2015-12" db="EMBL/GenBank/DDBJ databases">
        <title>Gene expression during late stages of embryo sac development: a critical building block for successful pollen-pistil interactions.</title>
        <authorList>
            <person name="Liu Y."/>
            <person name="Joly V."/>
            <person name="Sabar M."/>
            <person name="Matton D.P."/>
        </authorList>
    </citation>
    <scope>NUCLEOTIDE SEQUENCE</scope>
</reference>
<keyword evidence="1" id="KW-0175">Coiled coil</keyword>
<organism evidence="2">
    <name type="scientific">Solanum chacoense</name>
    <name type="common">Chaco potato</name>
    <dbReference type="NCBI Taxonomy" id="4108"/>
    <lineage>
        <taxon>Eukaryota</taxon>
        <taxon>Viridiplantae</taxon>
        <taxon>Streptophyta</taxon>
        <taxon>Embryophyta</taxon>
        <taxon>Tracheophyta</taxon>
        <taxon>Spermatophyta</taxon>
        <taxon>Magnoliopsida</taxon>
        <taxon>eudicotyledons</taxon>
        <taxon>Gunneridae</taxon>
        <taxon>Pentapetalae</taxon>
        <taxon>asterids</taxon>
        <taxon>lamiids</taxon>
        <taxon>Solanales</taxon>
        <taxon>Solanaceae</taxon>
        <taxon>Solanoideae</taxon>
        <taxon>Solaneae</taxon>
        <taxon>Solanum</taxon>
    </lineage>
</organism>
<name>A0A0V0IPX0_SOLCH</name>
<dbReference type="PANTHER" id="PTHR34676:SF8">
    <property type="entry name" value="TRANSMEMBRANE PROTEIN"/>
    <property type="match status" value="1"/>
</dbReference>
<evidence type="ECO:0000256" key="1">
    <source>
        <dbReference type="SAM" id="Coils"/>
    </source>
</evidence>